<evidence type="ECO:0000313" key="11">
    <source>
        <dbReference type="Proteomes" id="UP000538507"/>
    </source>
</evidence>
<evidence type="ECO:0000256" key="8">
    <source>
        <dbReference type="SAM" id="Phobius"/>
    </source>
</evidence>
<sequence length="119" mass="12740">MNIGAFAITLPVALRLGTALAIPRRQFVMPVSFAALLGGLVSLIGTPANLLVSEALGEASGAGFHFFDFAYVGLPVAISGTHRGGRDHRRLEPRRADHPCALRRRSHPLPRHGADALRQ</sequence>
<evidence type="ECO:0000313" key="10">
    <source>
        <dbReference type="EMBL" id="MBB4293024.1"/>
    </source>
</evidence>
<dbReference type="InterPro" id="IPR004680">
    <property type="entry name" value="Cit_transptr-like_dom"/>
</dbReference>
<dbReference type="AlphaFoldDB" id="A0AAE2SZZ7"/>
<organism evidence="10 11">
    <name type="scientific">Rhizobium leguminosarum</name>
    <dbReference type="NCBI Taxonomy" id="384"/>
    <lineage>
        <taxon>Bacteria</taxon>
        <taxon>Pseudomonadati</taxon>
        <taxon>Pseudomonadota</taxon>
        <taxon>Alphaproteobacteria</taxon>
        <taxon>Hyphomicrobiales</taxon>
        <taxon>Rhizobiaceae</taxon>
        <taxon>Rhizobium/Agrobacterium group</taxon>
        <taxon>Rhizobium</taxon>
    </lineage>
</organism>
<evidence type="ECO:0000259" key="9">
    <source>
        <dbReference type="Pfam" id="PF03600"/>
    </source>
</evidence>
<keyword evidence="5 8" id="KW-1133">Transmembrane helix</keyword>
<dbReference type="PANTHER" id="PTHR43652:SF2">
    <property type="entry name" value="BASIC AMINO ACID ANTIPORTER YFCC-RELATED"/>
    <property type="match status" value="1"/>
</dbReference>
<evidence type="ECO:0000256" key="4">
    <source>
        <dbReference type="ARBA" id="ARBA00022737"/>
    </source>
</evidence>
<dbReference type="EMBL" id="JACIGO010000007">
    <property type="protein sequence ID" value="MBB4293024.1"/>
    <property type="molecule type" value="Genomic_DNA"/>
</dbReference>
<keyword evidence="3 8" id="KW-0812">Transmembrane</keyword>
<evidence type="ECO:0000256" key="1">
    <source>
        <dbReference type="ARBA" id="ARBA00004141"/>
    </source>
</evidence>
<gene>
    <name evidence="10" type="ORF">GGE16_005104</name>
</gene>
<feature type="compositionally biased region" description="Basic residues" evidence="7">
    <location>
        <begin position="101"/>
        <end position="110"/>
    </location>
</feature>
<feature type="domain" description="Citrate transporter-like" evidence="9">
    <location>
        <begin position="2"/>
        <end position="80"/>
    </location>
</feature>
<dbReference type="PANTHER" id="PTHR43652">
    <property type="entry name" value="BASIC AMINO ACID ANTIPORTER YFCC-RELATED"/>
    <property type="match status" value="1"/>
</dbReference>
<dbReference type="InterPro" id="IPR051679">
    <property type="entry name" value="DASS-Related_Transporters"/>
</dbReference>
<keyword evidence="2" id="KW-0813">Transport</keyword>
<keyword evidence="6 8" id="KW-0472">Membrane</keyword>
<evidence type="ECO:0000256" key="6">
    <source>
        <dbReference type="ARBA" id="ARBA00023136"/>
    </source>
</evidence>
<evidence type="ECO:0000256" key="3">
    <source>
        <dbReference type="ARBA" id="ARBA00022692"/>
    </source>
</evidence>
<evidence type="ECO:0000256" key="2">
    <source>
        <dbReference type="ARBA" id="ARBA00022448"/>
    </source>
</evidence>
<protein>
    <recommendedName>
        <fullName evidence="9">Citrate transporter-like domain-containing protein</fullName>
    </recommendedName>
</protein>
<accession>A0AAE2SZZ7</accession>
<evidence type="ECO:0000256" key="5">
    <source>
        <dbReference type="ARBA" id="ARBA00022989"/>
    </source>
</evidence>
<dbReference type="GO" id="GO:0005886">
    <property type="term" value="C:plasma membrane"/>
    <property type="evidence" value="ECO:0007669"/>
    <property type="project" value="TreeGrafter"/>
</dbReference>
<dbReference type="Proteomes" id="UP000538507">
    <property type="component" value="Unassembled WGS sequence"/>
</dbReference>
<feature type="compositionally biased region" description="Basic and acidic residues" evidence="7">
    <location>
        <begin position="89"/>
        <end position="100"/>
    </location>
</feature>
<keyword evidence="4" id="KW-0677">Repeat</keyword>
<name>A0AAE2SZZ7_RHILE</name>
<feature type="transmembrane region" description="Helical" evidence="8">
    <location>
        <begin position="31"/>
        <end position="52"/>
    </location>
</feature>
<proteinExistence type="predicted"/>
<comment type="subcellular location">
    <subcellularLocation>
        <location evidence="1">Membrane</location>
        <topology evidence="1">Multi-pass membrane protein</topology>
    </subcellularLocation>
</comment>
<feature type="region of interest" description="Disordered" evidence="7">
    <location>
        <begin position="81"/>
        <end position="119"/>
    </location>
</feature>
<comment type="caution">
    <text evidence="10">The sequence shown here is derived from an EMBL/GenBank/DDBJ whole genome shotgun (WGS) entry which is preliminary data.</text>
</comment>
<evidence type="ECO:0000256" key="7">
    <source>
        <dbReference type="SAM" id="MobiDB-lite"/>
    </source>
</evidence>
<dbReference type="Pfam" id="PF03600">
    <property type="entry name" value="CitMHS"/>
    <property type="match status" value="1"/>
</dbReference>
<dbReference type="GO" id="GO:0055085">
    <property type="term" value="P:transmembrane transport"/>
    <property type="evidence" value="ECO:0007669"/>
    <property type="project" value="InterPro"/>
</dbReference>
<reference evidence="10 11" key="1">
    <citation type="submission" date="2020-08" db="EMBL/GenBank/DDBJ databases">
        <title>Genomic Encyclopedia of Type Strains, Phase IV (KMG-V): Genome sequencing to study the core and pangenomes of soil and plant-associated prokaryotes.</title>
        <authorList>
            <person name="Whitman W."/>
        </authorList>
    </citation>
    <scope>NUCLEOTIDE SEQUENCE [LARGE SCALE GENOMIC DNA]</scope>
    <source>
        <strain evidence="10 11">SEMIA 415</strain>
    </source>
</reference>